<dbReference type="AlphaFoldDB" id="A0A9Q1QS66"/>
<keyword evidence="3" id="KW-1185">Reference proteome</keyword>
<evidence type="ECO:0000313" key="3">
    <source>
        <dbReference type="Proteomes" id="UP001153076"/>
    </source>
</evidence>
<evidence type="ECO:0000313" key="2">
    <source>
        <dbReference type="EMBL" id="KAJ8450360.1"/>
    </source>
</evidence>
<comment type="caution">
    <text evidence="2">The sequence shown here is derived from an EMBL/GenBank/DDBJ whole genome shotgun (WGS) entry which is preliminary data.</text>
</comment>
<feature type="region of interest" description="Disordered" evidence="1">
    <location>
        <begin position="47"/>
        <end position="100"/>
    </location>
</feature>
<dbReference type="EMBL" id="JAKOGI010000016">
    <property type="protein sequence ID" value="KAJ8450360.1"/>
    <property type="molecule type" value="Genomic_DNA"/>
</dbReference>
<organism evidence="2 3">
    <name type="scientific">Carnegiea gigantea</name>
    <dbReference type="NCBI Taxonomy" id="171969"/>
    <lineage>
        <taxon>Eukaryota</taxon>
        <taxon>Viridiplantae</taxon>
        <taxon>Streptophyta</taxon>
        <taxon>Embryophyta</taxon>
        <taxon>Tracheophyta</taxon>
        <taxon>Spermatophyta</taxon>
        <taxon>Magnoliopsida</taxon>
        <taxon>eudicotyledons</taxon>
        <taxon>Gunneridae</taxon>
        <taxon>Pentapetalae</taxon>
        <taxon>Caryophyllales</taxon>
        <taxon>Cactineae</taxon>
        <taxon>Cactaceae</taxon>
        <taxon>Cactoideae</taxon>
        <taxon>Echinocereeae</taxon>
        <taxon>Carnegiea</taxon>
    </lineage>
</organism>
<proteinExistence type="predicted"/>
<evidence type="ECO:0000256" key="1">
    <source>
        <dbReference type="SAM" id="MobiDB-lite"/>
    </source>
</evidence>
<sequence>MKLFTALGGGQLWLNHHGRALFPLPNRPRTTLTSPANLIYDDEEADAAGAPFDDGSDHGSADEDENLPRARGGPRRTPGPPDAGPSHPSSVPPAGPMSPSLLQTVLDRLDQLHVQNQEIFRNQQHMAHLWFIEVDENLKNKQNKKADHFDAKAGADGLFVKAPHNDEELREIGRKVKGYKIASMIKGGKTVEDPFTHTRRAILHDHLFP</sequence>
<gene>
    <name evidence="2" type="ORF">Cgig2_004817</name>
</gene>
<accession>A0A9Q1QS66</accession>
<dbReference type="Proteomes" id="UP001153076">
    <property type="component" value="Unassembled WGS sequence"/>
</dbReference>
<name>A0A9Q1QS66_9CARY</name>
<protein>
    <submittedName>
        <fullName evidence="2">Uncharacterized protein</fullName>
    </submittedName>
</protein>
<reference evidence="2" key="1">
    <citation type="submission" date="2022-04" db="EMBL/GenBank/DDBJ databases">
        <title>Carnegiea gigantea Genome sequencing and assembly v2.</title>
        <authorList>
            <person name="Copetti D."/>
            <person name="Sanderson M.J."/>
            <person name="Burquez A."/>
            <person name="Wojciechowski M.F."/>
        </authorList>
    </citation>
    <scope>NUCLEOTIDE SEQUENCE</scope>
    <source>
        <strain evidence="2">SGP5-SGP5p</strain>
        <tissue evidence="2">Aerial part</tissue>
    </source>
</reference>